<name>A0A6J7AED6_9ZZZZ</name>
<evidence type="ECO:0000313" key="2">
    <source>
        <dbReference type="EMBL" id="CAB4831183.1"/>
    </source>
</evidence>
<dbReference type="AlphaFoldDB" id="A0A6J7AED6"/>
<reference evidence="2" key="1">
    <citation type="submission" date="2020-05" db="EMBL/GenBank/DDBJ databases">
        <authorList>
            <person name="Chiriac C."/>
            <person name="Salcher M."/>
            <person name="Ghai R."/>
            <person name="Kavagutti S V."/>
        </authorList>
    </citation>
    <scope>NUCLEOTIDE SEQUENCE</scope>
</reference>
<evidence type="ECO:0000256" key="1">
    <source>
        <dbReference type="SAM" id="Phobius"/>
    </source>
</evidence>
<protein>
    <submittedName>
        <fullName evidence="2">Unannotated protein</fullName>
    </submittedName>
</protein>
<keyword evidence="1" id="KW-1133">Transmembrane helix</keyword>
<sequence length="122" mass="13426">MATVGATIAALPKPWFGVNGRRALWVAIAALTVMVLLSLAVFPVRQYLAQRSETATREHTLAQLRAENDRLQARVDALNTPEEIERIARSEYSLVNPGEETYAILPPKTTGDTVPPVWPFGD</sequence>
<keyword evidence="1" id="KW-0812">Transmembrane</keyword>
<dbReference type="EMBL" id="CAFABA010000056">
    <property type="protein sequence ID" value="CAB4831183.1"/>
    <property type="molecule type" value="Genomic_DNA"/>
</dbReference>
<feature type="transmembrane region" description="Helical" evidence="1">
    <location>
        <begin position="23"/>
        <end position="42"/>
    </location>
</feature>
<dbReference type="Pfam" id="PF04977">
    <property type="entry name" value="DivIC"/>
    <property type="match status" value="1"/>
</dbReference>
<gene>
    <name evidence="2" type="ORF">UFOPK3139_01486</name>
</gene>
<dbReference type="CDD" id="cd14686">
    <property type="entry name" value="bZIP"/>
    <property type="match status" value="1"/>
</dbReference>
<keyword evidence="1" id="KW-0472">Membrane</keyword>
<dbReference type="InterPro" id="IPR007060">
    <property type="entry name" value="FtsL/DivIC"/>
</dbReference>
<organism evidence="2">
    <name type="scientific">freshwater metagenome</name>
    <dbReference type="NCBI Taxonomy" id="449393"/>
    <lineage>
        <taxon>unclassified sequences</taxon>
        <taxon>metagenomes</taxon>
        <taxon>ecological metagenomes</taxon>
    </lineage>
</organism>
<proteinExistence type="predicted"/>
<accession>A0A6J7AED6</accession>